<dbReference type="GO" id="GO:0004622">
    <property type="term" value="F:phosphatidylcholine lysophospholipase activity"/>
    <property type="evidence" value="ECO:0007669"/>
    <property type="project" value="TreeGrafter"/>
</dbReference>
<organism evidence="2">
    <name type="scientific">Anaeromyces contortus</name>
    <dbReference type="NCBI Taxonomy" id="2170304"/>
    <lineage>
        <taxon>Eukaryota</taxon>
        <taxon>Fungi</taxon>
        <taxon>Fungi incertae sedis</taxon>
        <taxon>Chytridiomycota</taxon>
        <taxon>Chytridiomycota incertae sedis</taxon>
        <taxon>Neocallimastigomycetes</taxon>
        <taxon>Neocallimastigales</taxon>
        <taxon>Neocallimastigaceae</taxon>
        <taxon>Anaeromyces</taxon>
    </lineage>
</organism>
<sequence>MKTVKIDKKSTIVCLGDSLTYGRGAISATESWPALLQNRVKIPVINAGRNDDTTADGLARFDKDVLSNHPALLIIDFGGNDIYYPKKRMPYRKIESNFREMLDKVDHNKTQVYIMRFYNNQMRFLDLFGRFDRMLKRLEKDYEVGIIWDAWKGAWGNKNCKFDMTHCNANGYKVMEQNIYDVIEPFLKENDILKKEKK</sequence>
<accession>A0A2S1TZD1</accession>
<dbReference type="Pfam" id="PF13472">
    <property type="entry name" value="Lipase_GDSL_2"/>
    <property type="match status" value="1"/>
</dbReference>
<name>A0A2S1TZD1_9FUNG</name>
<feature type="domain" description="SGNH hydrolase-type esterase" evidence="1">
    <location>
        <begin position="14"/>
        <end position="174"/>
    </location>
</feature>
<dbReference type="InterPro" id="IPR013830">
    <property type="entry name" value="SGNH_hydro"/>
</dbReference>
<dbReference type="InterPro" id="IPR036514">
    <property type="entry name" value="SGNH_hydro_sf"/>
</dbReference>
<evidence type="ECO:0000259" key="1">
    <source>
        <dbReference type="Pfam" id="PF13472"/>
    </source>
</evidence>
<dbReference type="InterPro" id="IPR051532">
    <property type="entry name" value="Ester_Hydrolysis_Enzymes"/>
</dbReference>
<dbReference type="EMBL" id="MH043856">
    <property type="protein sequence ID" value="AWI67010.1"/>
    <property type="molecule type" value="mRNA"/>
</dbReference>
<dbReference type="PANTHER" id="PTHR30383">
    <property type="entry name" value="THIOESTERASE 1/PROTEASE 1/LYSOPHOSPHOLIPASE L1"/>
    <property type="match status" value="1"/>
</dbReference>
<dbReference type="Gene3D" id="3.40.50.1110">
    <property type="entry name" value="SGNH hydrolase"/>
    <property type="match status" value="1"/>
</dbReference>
<dbReference type="AlphaFoldDB" id="A0A2S1TZD1"/>
<proteinExistence type="evidence at transcript level"/>
<dbReference type="PANTHER" id="PTHR30383:SF5">
    <property type="entry name" value="SGNH HYDROLASE-TYPE ESTERASE DOMAIN-CONTAINING PROTEIN"/>
    <property type="match status" value="1"/>
</dbReference>
<evidence type="ECO:0000313" key="2">
    <source>
        <dbReference type="EMBL" id="AWI67010.1"/>
    </source>
</evidence>
<protein>
    <submittedName>
        <fullName evidence="2">Carboxyl esterase family 12</fullName>
    </submittedName>
</protein>
<reference evidence="2" key="1">
    <citation type="submission" date="2018-03" db="EMBL/GenBank/DDBJ databases">
        <title>Horizontal gene transfer is an indispensable driver in forging the evolution of the Neocallimastigomycota as a distinct gut-dwelling fungal lineage.</title>
        <authorList>
            <person name="Murphy C.L."/>
            <person name="Youssef N.H."/>
            <person name="Elshahed M.S."/>
        </authorList>
    </citation>
    <scope>NUCLEOTIDE SEQUENCE</scope>
    <source>
        <strain evidence="2">Na</strain>
    </source>
</reference>
<dbReference type="SUPFAM" id="SSF52266">
    <property type="entry name" value="SGNH hydrolase"/>
    <property type="match status" value="1"/>
</dbReference>